<dbReference type="AlphaFoldDB" id="A0A3P3QQ63"/>
<keyword evidence="1" id="KW-0812">Transmembrane</keyword>
<protein>
    <submittedName>
        <fullName evidence="2">DUF2878 family protein</fullName>
    </submittedName>
</protein>
<feature type="transmembrane region" description="Helical" evidence="1">
    <location>
        <begin position="47"/>
        <end position="68"/>
    </location>
</feature>
<feature type="transmembrane region" description="Helical" evidence="1">
    <location>
        <begin position="103"/>
        <end position="124"/>
    </location>
</feature>
<gene>
    <name evidence="2" type="ORF">EIK76_04425</name>
</gene>
<dbReference type="OrthoDB" id="21939at2"/>
<dbReference type="Pfam" id="PF11086">
    <property type="entry name" value="DUF2878"/>
    <property type="match status" value="1"/>
</dbReference>
<dbReference type="RefSeq" id="WP_046519560.1">
    <property type="nucleotide sequence ID" value="NZ_LAVS01000013.1"/>
</dbReference>
<feature type="transmembrane region" description="Helical" evidence="1">
    <location>
        <begin position="14"/>
        <end position="35"/>
    </location>
</feature>
<name>A0A3P3QQ63_9GAMM</name>
<evidence type="ECO:0000313" key="2">
    <source>
        <dbReference type="EMBL" id="RRJ23324.1"/>
    </source>
</evidence>
<feature type="transmembrane region" description="Helical" evidence="1">
    <location>
        <begin position="80"/>
        <end position="96"/>
    </location>
</feature>
<organism evidence="2 3">
    <name type="scientific">Rheinheimera mesophila</name>
    <dbReference type="NCBI Taxonomy" id="1547515"/>
    <lineage>
        <taxon>Bacteria</taxon>
        <taxon>Pseudomonadati</taxon>
        <taxon>Pseudomonadota</taxon>
        <taxon>Gammaproteobacteria</taxon>
        <taxon>Chromatiales</taxon>
        <taxon>Chromatiaceae</taxon>
        <taxon>Rheinheimera</taxon>
    </lineage>
</organism>
<evidence type="ECO:0000256" key="1">
    <source>
        <dbReference type="SAM" id="Phobius"/>
    </source>
</evidence>
<feature type="transmembrane region" description="Helical" evidence="1">
    <location>
        <begin position="136"/>
        <end position="153"/>
    </location>
</feature>
<keyword evidence="1" id="KW-1133">Transmembrane helix</keyword>
<evidence type="ECO:0000313" key="3">
    <source>
        <dbReference type="Proteomes" id="UP000276260"/>
    </source>
</evidence>
<comment type="caution">
    <text evidence="2">The sequence shown here is derived from an EMBL/GenBank/DDBJ whole genome shotgun (WGS) entry which is preliminary data.</text>
</comment>
<dbReference type="EMBL" id="RRCF01000001">
    <property type="protein sequence ID" value="RRJ23324.1"/>
    <property type="molecule type" value="Genomic_DNA"/>
</dbReference>
<reference evidence="2 3" key="1">
    <citation type="submission" date="2018-11" db="EMBL/GenBank/DDBJ databases">
        <title>Draft genome analysis of Rheinheimera mesophila isolated from an industrial waste site.</title>
        <authorList>
            <person name="Yu Q."/>
            <person name="Qi Y."/>
            <person name="Zhang H."/>
            <person name="Lu Y."/>
            <person name="Pu J."/>
        </authorList>
    </citation>
    <scope>NUCLEOTIDE SEQUENCE [LARGE SCALE GENOMIC DNA]</scope>
    <source>
        <strain evidence="2 3">IITR13</strain>
    </source>
</reference>
<dbReference type="InterPro" id="IPR021306">
    <property type="entry name" value="DUF2878"/>
</dbReference>
<sequence>MNRINWPVLIGFKLSWFALVLLQNTLLVPVLLFVVWSVWRCHRAERVAWLALAALGIALDSVLQYSGVLSFTSSVWLPEWMLALWLVFSLAVVQVFSAYLQNYWLAALIAALSGPMAYLGGAALSGQMQVSNTTEAYVALALCWGCFGVLSGWSRRFYA</sequence>
<dbReference type="Proteomes" id="UP000276260">
    <property type="component" value="Unassembled WGS sequence"/>
</dbReference>
<keyword evidence="3" id="KW-1185">Reference proteome</keyword>
<accession>A0A3P3QQ63</accession>
<proteinExistence type="predicted"/>
<keyword evidence="1" id="KW-0472">Membrane</keyword>